<keyword evidence="3 6" id="KW-0342">GTP-binding</keyword>
<dbReference type="Pfam" id="PF00071">
    <property type="entry name" value="Ras"/>
    <property type="match status" value="1"/>
</dbReference>
<dbReference type="InterPro" id="IPR030697">
    <property type="entry name" value="Rab29/Rab38/Rab32"/>
</dbReference>
<sequence>MRKEESKEALQLKIIVIGEPSVGKTSTIRKYCHGVFDQLYRATIGVDFAVKFTTVDERDVELRLWDIAGQEKYIAMTRVYYNGAHGAIIMYDLTNPDTFAATDRWKEDLENKVKFNEQSIPALLVGNKADCLSEEELKKAQEDLMAKVAEQKYSDGILTSAKSGLAVEEAMAKITRLIFKQFSDLVNPKPDANNVDISKQGQQTQKEGGCC</sequence>
<gene>
    <name evidence="7" type="ORF">ENUP19_0071G0023</name>
</gene>
<keyword evidence="5 6" id="KW-0636">Prenylation</keyword>
<keyword evidence="8" id="KW-1185">Reference proteome</keyword>
<keyword evidence="2 6" id="KW-0547">Nucleotide-binding</keyword>
<dbReference type="InterPro" id="IPR050227">
    <property type="entry name" value="Rab"/>
</dbReference>
<reference evidence="7 8" key="1">
    <citation type="journal article" date="2019" name="PLoS Negl. Trop. Dis.">
        <title>Whole genome sequencing of Entamoeba nuttalli reveals mammalian host-related molecular signatures and a novel octapeptide-repeat surface protein.</title>
        <authorList>
            <person name="Tanaka M."/>
            <person name="Makiuchi T."/>
            <person name="Komiyama T."/>
            <person name="Shiina T."/>
            <person name="Osaki K."/>
            <person name="Tachibana H."/>
        </authorList>
    </citation>
    <scope>NUCLEOTIDE SEQUENCE [LARGE SCALE GENOMIC DNA]</scope>
    <source>
        <strain evidence="7 8">P19-061405</strain>
    </source>
</reference>
<comment type="similarity">
    <text evidence="6">Belongs to the small GTPase superfamily. Rab family.</text>
</comment>
<dbReference type="InterPro" id="IPR005225">
    <property type="entry name" value="Small_GTP-bd"/>
</dbReference>
<evidence type="ECO:0000256" key="6">
    <source>
        <dbReference type="RuleBase" id="RU367128"/>
    </source>
</evidence>
<evidence type="ECO:0000256" key="5">
    <source>
        <dbReference type="ARBA" id="ARBA00023289"/>
    </source>
</evidence>
<keyword evidence="6" id="KW-0472">Membrane</keyword>
<dbReference type="SMART" id="SM00174">
    <property type="entry name" value="RHO"/>
    <property type="match status" value="1"/>
</dbReference>
<dbReference type="SUPFAM" id="SSF52540">
    <property type="entry name" value="P-loop containing nucleoside triphosphate hydrolases"/>
    <property type="match status" value="1"/>
</dbReference>
<evidence type="ECO:0000256" key="3">
    <source>
        <dbReference type="ARBA" id="ARBA00023134"/>
    </source>
</evidence>
<organism evidence="7 8">
    <name type="scientific">Entamoeba nuttalli</name>
    <dbReference type="NCBI Taxonomy" id="412467"/>
    <lineage>
        <taxon>Eukaryota</taxon>
        <taxon>Amoebozoa</taxon>
        <taxon>Evosea</taxon>
        <taxon>Archamoebae</taxon>
        <taxon>Mastigamoebida</taxon>
        <taxon>Entamoebidae</taxon>
        <taxon>Entamoeba</taxon>
    </lineage>
</organism>
<dbReference type="EMBL" id="BAAFRS010000071">
    <property type="protein sequence ID" value="GAB1221201.1"/>
    <property type="molecule type" value="Genomic_DNA"/>
</dbReference>
<dbReference type="SMART" id="SM00175">
    <property type="entry name" value="RAB"/>
    <property type="match status" value="1"/>
</dbReference>
<dbReference type="CDD" id="cd04107">
    <property type="entry name" value="Rab32_Rab38"/>
    <property type="match status" value="1"/>
</dbReference>
<dbReference type="PRINTS" id="PR00449">
    <property type="entry name" value="RASTRNSFRMNG"/>
</dbReference>
<evidence type="ECO:0000256" key="4">
    <source>
        <dbReference type="ARBA" id="ARBA00023288"/>
    </source>
</evidence>
<accession>A0ABQ0DEC0</accession>
<dbReference type="NCBIfam" id="TIGR00231">
    <property type="entry name" value="small_GTP"/>
    <property type="match status" value="1"/>
</dbReference>
<evidence type="ECO:0000256" key="1">
    <source>
        <dbReference type="ARBA" id="ARBA00010142"/>
    </source>
</evidence>
<dbReference type="SMART" id="SM00173">
    <property type="entry name" value="RAS"/>
    <property type="match status" value="1"/>
</dbReference>
<protein>
    <recommendedName>
        <fullName evidence="6">Ras-related protein Rab</fullName>
    </recommendedName>
</protein>
<keyword evidence="4 6" id="KW-0449">Lipoprotein</keyword>
<dbReference type="Proteomes" id="UP001628156">
    <property type="component" value="Unassembled WGS sequence"/>
</dbReference>
<dbReference type="PANTHER" id="PTHR47977">
    <property type="entry name" value="RAS-RELATED PROTEIN RAB"/>
    <property type="match status" value="1"/>
</dbReference>
<evidence type="ECO:0000256" key="2">
    <source>
        <dbReference type="ARBA" id="ARBA00022741"/>
    </source>
</evidence>
<dbReference type="Gene3D" id="3.40.50.300">
    <property type="entry name" value="P-loop containing nucleotide triphosphate hydrolases"/>
    <property type="match status" value="1"/>
</dbReference>
<comment type="similarity">
    <text evidence="1">Belongs to the small GTPase superfamily. Rho family.</text>
</comment>
<comment type="subcellular location">
    <subcellularLocation>
        <location evidence="6">Membrane</location>
        <topology evidence="6">Lipid-anchor</topology>
    </subcellularLocation>
</comment>
<proteinExistence type="inferred from homology"/>
<dbReference type="PROSITE" id="PS51421">
    <property type="entry name" value="RAS"/>
    <property type="match status" value="1"/>
</dbReference>
<dbReference type="InterPro" id="IPR027417">
    <property type="entry name" value="P-loop_NTPase"/>
</dbReference>
<dbReference type="InterPro" id="IPR001806">
    <property type="entry name" value="Small_GTPase"/>
</dbReference>
<evidence type="ECO:0000313" key="7">
    <source>
        <dbReference type="EMBL" id="GAB1221201.1"/>
    </source>
</evidence>
<evidence type="ECO:0000313" key="8">
    <source>
        <dbReference type="Proteomes" id="UP001628156"/>
    </source>
</evidence>
<comment type="function">
    <text evidence="6">The small GTPases Rab are key regulators in vesicle trafficking.</text>
</comment>
<name>A0ABQ0DEC0_9EUKA</name>
<comment type="caution">
    <text evidence="7">The sequence shown here is derived from an EMBL/GenBank/DDBJ whole genome shotgun (WGS) entry which is preliminary data.</text>
</comment>
<dbReference type="PROSITE" id="PS51419">
    <property type="entry name" value="RAB"/>
    <property type="match status" value="1"/>
</dbReference>
<dbReference type="SMART" id="SM00176">
    <property type="entry name" value="RAN"/>
    <property type="match status" value="1"/>
</dbReference>